<proteinExistence type="predicted"/>
<protein>
    <submittedName>
        <fullName evidence="1">Putative addiction module killer protein</fullName>
    </submittedName>
</protein>
<dbReference type="InterPro" id="IPR009241">
    <property type="entry name" value="HigB-like"/>
</dbReference>
<dbReference type="NCBIfam" id="TIGR02683">
    <property type="entry name" value="upstrm_HI1419"/>
    <property type="match status" value="1"/>
</dbReference>
<dbReference type="Proteomes" id="UP000582090">
    <property type="component" value="Unassembled WGS sequence"/>
</dbReference>
<name>A0A7W6GDK3_9HYPH</name>
<gene>
    <name evidence="1" type="ORF">GGQ67_004986</name>
</gene>
<dbReference type="AlphaFoldDB" id="A0A7W6GDK3"/>
<dbReference type="Pfam" id="PF05973">
    <property type="entry name" value="Gp49"/>
    <property type="match status" value="1"/>
</dbReference>
<keyword evidence="2" id="KW-1185">Reference proteome</keyword>
<dbReference type="PANTHER" id="PTHR41791:SF1">
    <property type="entry name" value="SSL7039 PROTEIN"/>
    <property type="match status" value="1"/>
</dbReference>
<evidence type="ECO:0000313" key="2">
    <source>
        <dbReference type="Proteomes" id="UP000582090"/>
    </source>
</evidence>
<accession>A0A7W6GDK3</accession>
<dbReference type="InterPro" id="IPR014056">
    <property type="entry name" value="TypeIITA-like_toxin_pred"/>
</dbReference>
<reference evidence="1 2" key="1">
    <citation type="submission" date="2020-08" db="EMBL/GenBank/DDBJ databases">
        <title>Genomic Encyclopedia of Type Strains, Phase IV (KMG-IV): sequencing the most valuable type-strain genomes for metagenomic binning, comparative biology and taxonomic classification.</title>
        <authorList>
            <person name="Goeker M."/>
        </authorList>
    </citation>
    <scope>NUCLEOTIDE SEQUENCE [LARGE SCALE GENOMIC DNA]</scope>
    <source>
        <strain evidence="1 2">DSM 26575</strain>
    </source>
</reference>
<comment type="caution">
    <text evidence="1">The sequence shown here is derived from an EMBL/GenBank/DDBJ whole genome shotgun (WGS) entry which is preliminary data.</text>
</comment>
<dbReference type="EMBL" id="JACIDW010000041">
    <property type="protein sequence ID" value="MBB3967287.1"/>
    <property type="molecule type" value="Genomic_DNA"/>
</dbReference>
<dbReference type="PANTHER" id="PTHR41791">
    <property type="entry name" value="SSL7039 PROTEIN"/>
    <property type="match status" value="1"/>
</dbReference>
<dbReference type="RefSeq" id="WP_183902702.1">
    <property type="nucleotide sequence ID" value="NZ_JACIDW010000041.1"/>
</dbReference>
<dbReference type="PIRSF" id="PIRSF028744">
    <property type="entry name" value="Addict_mod_HI1419"/>
    <property type="match status" value="1"/>
</dbReference>
<organism evidence="1 2">
    <name type="scientific">Rhizobium metallidurans</name>
    <dbReference type="NCBI Taxonomy" id="1265931"/>
    <lineage>
        <taxon>Bacteria</taxon>
        <taxon>Pseudomonadati</taxon>
        <taxon>Pseudomonadota</taxon>
        <taxon>Alphaproteobacteria</taxon>
        <taxon>Hyphomicrobiales</taxon>
        <taxon>Rhizobiaceae</taxon>
        <taxon>Rhizobium/Agrobacterium group</taxon>
        <taxon>Rhizobium</taxon>
    </lineage>
</organism>
<evidence type="ECO:0000313" key="1">
    <source>
        <dbReference type="EMBL" id="MBB3967287.1"/>
    </source>
</evidence>
<sequence length="106" mass="11799">MKILEYLDEDGSSPFALWFAGIEARAASKVAIALTRMQAGNLSNVKGVGSGLLEYRIDYGPGYRIYFGRDGDRLIILLAGGTKKRQQSDIATALARWIDYKQRRGR</sequence>